<protein>
    <submittedName>
        <fullName evidence="1">Uncharacterized protein</fullName>
    </submittedName>
</protein>
<reference evidence="1 2" key="1">
    <citation type="submission" date="2019-01" db="EMBL/GenBank/DDBJ databases">
        <title>Sphingomonas mucosissima sp. nov. and Sphingomonas desiccabilis sp. nov., from biological soil crusts in the Colorado Plateau, USA.</title>
        <authorList>
            <person name="Zhu D."/>
        </authorList>
    </citation>
    <scope>NUCLEOTIDE SEQUENCE [LARGE SCALE GENOMIC DNA]</scope>
    <source>
        <strain evidence="1 2">CP1D</strain>
    </source>
</reference>
<keyword evidence="2" id="KW-1185">Reference proteome</keyword>
<comment type="caution">
    <text evidence="1">The sequence shown here is derived from an EMBL/GenBank/DDBJ whole genome shotgun (WGS) entry which is preliminary data.</text>
</comment>
<evidence type="ECO:0000313" key="2">
    <source>
        <dbReference type="Proteomes" id="UP000292347"/>
    </source>
</evidence>
<dbReference type="EMBL" id="SDPT01000001">
    <property type="protein sequence ID" value="RXZ34455.1"/>
    <property type="molecule type" value="Genomic_DNA"/>
</dbReference>
<evidence type="ECO:0000313" key="1">
    <source>
        <dbReference type="EMBL" id="RXZ34455.1"/>
    </source>
</evidence>
<dbReference type="RefSeq" id="WP_129340246.1">
    <property type="nucleotide sequence ID" value="NZ_JACIDD010000001.1"/>
</dbReference>
<gene>
    <name evidence="1" type="ORF">EO081_01825</name>
</gene>
<sequence length="123" mass="13788">MPNYVVAIEAAGSRLSLDEIEEHISKKPNWCSHHLLGMVWMIGTFDADWMVWDHLSKMIGPADRLFLTEGSGGYSTNLAVNTNDRIKQTWKQYEEFPGHSNAARGADFTRAPPLLKALTSRGL</sequence>
<accession>A0A4Q2IV78</accession>
<dbReference type="Proteomes" id="UP000292347">
    <property type="component" value="Unassembled WGS sequence"/>
</dbReference>
<organism evidence="1 2">
    <name type="scientific">Sphingomonas desiccabilis</name>
    <dbReference type="NCBI Taxonomy" id="429134"/>
    <lineage>
        <taxon>Bacteria</taxon>
        <taxon>Pseudomonadati</taxon>
        <taxon>Pseudomonadota</taxon>
        <taxon>Alphaproteobacteria</taxon>
        <taxon>Sphingomonadales</taxon>
        <taxon>Sphingomonadaceae</taxon>
        <taxon>Sphingomonas</taxon>
    </lineage>
</organism>
<proteinExistence type="predicted"/>
<dbReference type="AlphaFoldDB" id="A0A4Q2IV78"/>
<name>A0A4Q2IV78_9SPHN</name>